<comment type="caution">
    <text evidence="2">The sequence shown here is derived from an EMBL/GenBank/DDBJ whole genome shotgun (WGS) entry which is preliminary data.</text>
</comment>
<dbReference type="RefSeq" id="WP_106513514.1">
    <property type="nucleotide sequence ID" value="NZ_PXYI01000004.1"/>
</dbReference>
<evidence type="ECO:0000313" key="2">
    <source>
        <dbReference type="EMBL" id="PSJ39617.1"/>
    </source>
</evidence>
<dbReference type="InterPro" id="IPR007768">
    <property type="entry name" value="Suppressor_of_fused"/>
</dbReference>
<dbReference type="GO" id="GO:0005737">
    <property type="term" value="C:cytoplasm"/>
    <property type="evidence" value="ECO:0007669"/>
    <property type="project" value="TreeGrafter"/>
</dbReference>
<evidence type="ECO:0000313" key="3">
    <source>
        <dbReference type="Proteomes" id="UP000241167"/>
    </source>
</evidence>
<name>A0A2P7QNS3_9SPHN</name>
<keyword evidence="3" id="KW-1185">Reference proteome</keyword>
<gene>
    <name evidence="2" type="ORF">C7I55_13535</name>
</gene>
<organism evidence="2 3">
    <name type="scientific">Allosphingosinicella deserti</name>
    <dbReference type="NCBI Taxonomy" id="2116704"/>
    <lineage>
        <taxon>Bacteria</taxon>
        <taxon>Pseudomonadati</taxon>
        <taxon>Pseudomonadota</taxon>
        <taxon>Alphaproteobacteria</taxon>
        <taxon>Sphingomonadales</taxon>
        <taxon>Sphingomonadaceae</taxon>
        <taxon>Allosphingosinicella</taxon>
    </lineage>
</organism>
<dbReference type="SUPFAM" id="SSF103359">
    <property type="entry name" value="Suppressor of Fused, N-terminal domain"/>
    <property type="match status" value="1"/>
</dbReference>
<feature type="domain" description="Suppressor of fused-like" evidence="1">
    <location>
        <begin position="45"/>
        <end position="208"/>
    </location>
</feature>
<dbReference type="InterPro" id="IPR020941">
    <property type="entry name" value="SUFU-like_domain"/>
</dbReference>
<protein>
    <submittedName>
        <fullName evidence="2">Aminotransferase</fullName>
    </submittedName>
</protein>
<dbReference type="OrthoDB" id="9023549at2"/>
<dbReference type="InterPro" id="IPR017429">
    <property type="entry name" value="Suppressor_of_fused_bac"/>
</dbReference>
<keyword evidence="2" id="KW-0032">Aminotransferase</keyword>
<dbReference type="PIRSF" id="PIRSF038192">
    <property type="entry name" value="Txn_reg_BtrU_prd"/>
    <property type="match status" value="1"/>
</dbReference>
<dbReference type="AlphaFoldDB" id="A0A2P7QNS3"/>
<dbReference type="PANTHER" id="PTHR10928">
    <property type="entry name" value="SUPPRESSOR OF FUSED"/>
    <property type="match status" value="1"/>
</dbReference>
<accession>A0A2P7QNS3</accession>
<dbReference type="Pfam" id="PF05076">
    <property type="entry name" value="SUFU"/>
    <property type="match status" value="1"/>
</dbReference>
<dbReference type="GO" id="GO:0008483">
    <property type="term" value="F:transaminase activity"/>
    <property type="evidence" value="ECO:0007669"/>
    <property type="project" value="UniProtKB-KW"/>
</dbReference>
<evidence type="ECO:0000259" key="1">
    <source>
        <dbReference type="Pfam" id="PF05076"/>
    </source>
</evidence>
<dbReference type="PANTHER" id="PTHR10928:SF2">
    <property type="entry name" value="SUPPRESSOR OF FUSED HOMOLOG"/>
    <property type="match status" value="1"/>
</dbReference>
<dbReference type="Proteomes" id="UP000241167">
    <property type="component" value="Unassembled WGS sequence"/>
</dbReference>
<dbReference type="InterPro" id="IPR037181">
    <property type="entry name" value="SUFU_N"/>
</dbReference>
<keyword evidence="2" id="KW-0808">Transferase</keyword>
<proteinExistence type="predicted"/>
<dbReference type="EMBL" id="PXYI01000004">
    <property type="protein sequence ID" value="PSJ39617.1"/>
    <property type="molecule type" value="Genomic_DNA"/>
</dbReference>
<reference evidence="2 3" key="1">
    <citation type="submission" date="2018-03" db="EMBL/GenBank/DDBJ databases">
        <title>The draft genome of Sphingosinicella sp. GL-C-18.</title>
        <authorList>
            <person name="Liu L."/>
            <person name="Li L."/>
            <person name="Liang L."/>
            <person name="Zhang X."/>
            <person name="Wang T."/>
        </authorList>
    </citation>
    <scope>NUCLEOTIDE SEQUENCE [LARGE SCALE GENOMIC DNA]</scope>
    <source>
        <strain evidence="2 3">GL-C-18</strain>
    </source>
</reference>
<sequence>MEGVDENASDAASPGWDAITGALAGLYPDQEPRHFGPVIRYRLGGPDPLDGFSAWKRLEPVPHWHIVTYGFSELYEKESDDPEVSGFGFELTFRPTCDPAEEEPPMWALDFLQNLARYVFDTGNVFKDGDWMPINGPITRDRETALRSIAFAEDPELPALSTPSGTVAFLQVVGLTEDEEGAAKLWKTARLLDVFRARLPLLVSDLDRDSLLTDPDVRRTVEEGSARDGSSTGYLLTELLSWKRRRRLLGGPVYEVMVGSQQVEELTRLLPRRLPFGRSLRLAGDSGEQILFEPGEQDEIAEAEGALAVRLTPATATALSATLLARAGDYAVPGLPVTWRVRQTTIGP</sequence>